<gene>
    <name evidence="1" type="ORF">DCAF_LOCUS10655</name>
</gene>
<evidence type="ECO:0000313" key="1">
    <source>
        <dbReference type="EMBL" id="CAK7335656.1"/>
    </source>
</evidence>
<name>A0AAV1RFV8_9ROSI</name>
<accession>A0AAV1RFV8</accession>
<comment type="caution">
    <text evidence="1">The sequence shown here is derived from an EMBL/GenBank/DDBJ whole genome shotgun (WGS) entry which is preliminary data.</text>
</comment>
<protein>
    <recommendedName>
        <fullName evidence="3">Ribosomal protein S3</fullName>
    </recommendedName>
</protein>
<organism evidence="1 2">
    <name type="scientific">Dovyalis caffra</name>
    <dbReference type="NCBI Taxonomy" id="77055"/>
    <lineage>
        <taxon>Eukaryota</taxon>
        <taxon>Viridiplantae</taxon>
        <taxon>Streptophyta</taxon>
        <taxon>Embryophyta</taxon>
        <taxon>Tracheophyta</taxon>
        <taxon>Spermatophyta</taxon>
        <taxon>Magnoliopsida</taxon>
        <taxon>eudicotyledons</taxon>
        <taxon>Gunneridae</taxon>
        <taxon>Pentapetalae</taxon>
        <taxon>rosids</taxon>
        <taxon>fabids</taxon>
        <taxon>Malpighiales</taxon>
        <taxon>Salicaceae</taxon>
        <taxon>Flacourtieae</taxon>
        <taxon>Dovyalis</taxon>
    </lineage>
</organism>
<evidence type="ECO:0000313" key="2">
    <source>
        <dbReference type="Proteomes" id="UP001314170"/>
    </source>
</evidence>
<reference evidence="1 2" key="1">
    <citation type="submission" date="2024-01" db="EMBL/GenBank/DDBJ databases">
        <authorList>
            <person name="Waweru B."/>
        </authorList>
    </citation>
    <scope>NUCLEOTIDE SEQUENCE [LARGE SCALE GENOMIC DNA]</scope>
</reference>
<dbReference type="AlphaFoldDB" id="A0AAV1RFV8"/>
<proteinExistence type="predicted"/>
<keyword evidence="2" id="KW-1185">Reference proteome</keyword>
<sequence>MPYRTRPGTLSQLTNILKQSTIRTEIYRSFQDYTNSFLRIQFYQNRVEIQITGYEDASMDLEAEVKKELGRAKCRVVGENGRCGYAGRRIDKRFSYKVPDRNMFATGYLGGLGRVKVV</sequence>
<dbReference type="EMBL" id="CAWUPB010000994">
    <property type="protein sequence ID" value="CAK7335656.1"/>
    <property type="molecule type" value="Genomic_DNA"/>
</dbReference>
<evidence type="ECO:0008006" key="3">
    <source>
        <dbReference type="Google" id="ProtNLM"/>
    </source>
</evidence>
<dbReference type="Proteomes" id="UP001314170">
    <property type="component" value="Unassembled WGS sequence"/>
</dbReference>